<feature type="transmembrane region" description="Helical" evidence="8">
    <location>
        <begin position="270"/>
        <end position="297"/>
    </location>
</feature>
<dbReference type="AlphaFoldDB" id="A0A117UTG0"/>
<evidence type="ECO:0000256" key="7">
    <source>
        <dbReference type="ARBA" id="ARBA00024033"/>
    </source>
</evidence>
<dbReference type="EMBL" id="LLZS01000009">
    <property type="protein sequence ID" value="KUR70513.1"/>
    <property type="molecule type" value="Genomic_DNA"/>
</dbReference>
<evidence type="ECO:0000256" key="2">
    <source>
        <dbReference type="ARBA" id="ARBA00022475"/>
    </source>
</evidence>
<evidence type="ECO:0000256" key="3">
    <source>
        <dbReference type="ARBA" id="ARBA00022679"/>
    </source>
</evidence>
<keyword evidence="5 8" id="KW-1133">Transmembrane helix</keyword>
<evidence type="ECO:0008006" key="11">
    <source>
        <dbReference type="Google" id="ProtNLM"/>
    </source>
</evidence>
<comment type="caution">
    <text evidence="9">The sequence shown here is derived from an EMBL/GenBank/DDBJ whole genome shotgun (WGS) entry which is preliminary data.</text>
</comment>
<keyword evidence="2" id="KW-1003">Cell membrane</keyword>
<feature type="transmembrane region" description="Helical" evidence="8">
    <location>
        <begin position="210"/>
        <end position="233"/>
    </location>
</feature>
<feature type="transmembrane region" description="Helical" evidence="8">
    <location>
        <begin position="25"/>
        <end position="44"/>
    </location>
</feature>
<feature type="transmembrane region" description="Helical" evidence="8">
    <location>
        <begin position="373"/>
        <end position="390"/>
    </location>
</feature>
<evidence type="ECO:0000256" key="6">
    <source>
        <dbReference type="ARBA" id="ARBA00023136"/>
    </source>
</evidence>
<evidence type="ECO:0000256" key="1">
    <source>
        <dbReference type="ARBA" id="ARBA00004651"/>
    </source>
</evidence>
<keyword evidence="6 8" id="KW-0472">Membrane</keyword>
<dbReference type="GO" id="GO:0016758">
    <property type="term" value="F:hexosyltransferase activity"/>
    <property type="evidence" value="ECO:0007669"/>
    <property type="project" value="InterPro"/>
</dbReference>
<feature type="transmembrane region" description="Helical" evidence="8">
    <location>
        <begin position="162"/>
        <end position="177"/>
    </location>
</feature>
<dbReference type="Proteomes" id="UP000058012">
    <property type="component" value="Unassembled WGS sequence"/>
</dbReference>
<dbReference type="OrthoDB" id="7679563at2"/>
<evidence type="ECO:0000256" key="5">
    <source>
        <dbReference type="ARBA" id="ARBA00022989"/>
    </source>
</evidence>
<evidence type="ECO:0000256" key="8">
    <source>
        <dbReference type="SAM" id="Phobius"/>
    </source>
</evidence>
<dbReference type="InterPro" id="IPR018584">
    <property type="entry name" value="GT87"/>
</dbReference>
<comment type="subcellular location">
    <subcellularLocation>
        <location evidence="1">Cell membrane</location>
        <topology evidence="1">Multi-pass membrane protein</topology>
    </subcellularLocation>
</comment>
<feature type="transmembrane region" description="Helical" evidence="8">
    <location>
        <begin position="137"/>
        <end position="156"/>
    </location>
</feature>
<dbReference type="GO" id="GO:0005886">
    <property type="term" value="C:plasma membrane"/>
    <property type="evidence" value="ECO:0007669"/>
    <property type="project" value="UniProtKB-SubCell"/>
</dbReference>
<feature type="transmembrane region" description="Helical" evidence="8">
    <location>
        <begin position="184"/>
        <end position="204"/>
    </location>
</feature>
<dbReference type="STRING" id="1117702.AQZ52_17055"/>
<keyword evidence="10" id="KW-1185">Reference proteome</keyword>
<evidence type="ECO:0000313" key="9">
    <source>
        <dbReference type="EMBL" id="KUR70513.1"/>
    </source>
</evidence>
<feature type="transmembrane region" description="Helical" evidence="8">
    <location>
        <begin position="317"/>
        <end position="338"/>
    </location>
</feature>
<accession>A0A117UTG0</accession>
<protein>
    <recommendedName>
        <fullName evidence="11">DUF2029 domain-containing protein</fullName>
    </recommendedName>
</protein>
<evidence type="ECO:0000313" key="10">
    <source>
        <dbReference type="Proteomes" id="UP000058012"/>
    </source>
</evidence>
<evidence type="ECO:0000256" key="4">
    <source>
        <dbReference type="ARBA" id="ARBA00022692"/>
    </source>
</evidence>
<keyword evidence="3" id="KW-0808">Transferase</keyword>
<keyword evidence="4 8" id="KW-0812">Transmembrane</keyword>
<proteinExistence type="inferred from homology"/>
<sequence length="396" mass="42284">MSDQTLGARLQANLRTLTWLDAARVRVYAAMILVAYVPMMVKVFREATGTVGSDFLAFWGAGRLLATGPAARVYDLAAEHAAQMAAGTGQMVAYVNPPPYLFLAAPLGYLSYPAAWIVWALAGWAVWFLVARRALPGAGAAGALVVLAFPAAYLAASHAQNGFITGALLIGGVLALRRSQALSGALLGLLVIKPHLALLVPFWLAAGRKWTAIAAAAASATALCLVSLLVFGVDAWRAYPQSLEVSRVLMDQTGGEFFLRMCTPYAGFRVLFGTTVALYGQAVITVITGALTCLYWRRAPTIEAAGAMLLAATALASPYLFSYDLPFLILPIAFLIGMGRREGWRPWEKTLLVLIWLSPLATRAAALPLGLNLMPIPAAILVALVWTTWAPQQVKQ</sequence>
<feature type="transmembrane region" description="Helical" evidence="8">
    <location>
        <begin position="109"/>
        <end position="130"/>
    </location>
</feature>
<name>A0A117UTG0_9SPHN</name>
<gene>
    <name evidence="9" type="ORF">AQZ52_17055</name>
</gene>
<organism evidence="9 10">
    <name type="scientific">Novosphingobium fuchskuhlense</name>
    <dbReference type="NCBI Taxonomy" id="1117702"/>
    <lineage>
        <taxon>Bacteria</taxon>
        <taxon>Pseudomonadati</taxon>
        <taxon>Pseudomonadota</taxon>
        <taxon>Alphaproteobacteria</taxon>
        <taxon>Sphingomonadales</taxon>
        <taxon>Sphingomonadaceae</taxon>
        <taxon>Novosphingobium</taxon>
    </lineage>
</organism>
<comment type="similarity">
    <text evidence="7">Belongs to the glycosyltransferase 87 family.</text>
</comment>
<reference evidence="9 10" key="1">
    <citation type="submission" date="2015-10" db="EMBL/GenBank/DDBJ databases">
        <title>Draft genome sequence of Novosphingobium fuchskuhlense DSM 25065 isolated from a surface water sample of the southwest basin of Lake Grosse Fuchskuhle.</title>
        <authorList>
            <person name="Ruckert C."/>
            <person name="Winkler A."/>
            <person name="Glaeser J."/>
            <person name="Grossart H.-P."/>
            <person name="Kalinowski J."/>
            <person name="Glaeser S."/>
        </authorList>
    </citation>
    <scope>NUCLEOTIDE SEQUENCE [LARGE SCALE GENOMIC DNA]</scope>
    <source>
        <strain evidence="9 10">FNE08-7</strain>
    </source>
</reference>
<dbReference type="Pfam" id="PF09594">
    <property type="entry name" value="GT87"/>
    <property type="match status" value="1"/>
</dbReference>
<dbReference type="RefSeq" id="WP_067913745.1">
    <property type="nucleotide sequence ID" value="NZ_KQ954246.1"/>
</dbReference>